<evidence type="ECO:0000256" key="1">
    <source>
        <dbReference type="SAM" id="MobiDB-lite"/>
    </source>
</evidence>
<gene>
    <name evidence="2" type="ORF">CYMTET_9212</name>
</gene>
<dbReference type="Proteomes" id="UP001190700">
    <property type="component" value="Unassembled WGS sequence"/>
</dbReference>
<keyword evidence="3" id="KW-1185">Reference proteome</keyword>
<comment type="caution">
    <text evidence="2">The sequence shown here is derived from an EMBL/GenBank/DDBJ whole genome shotgun (WGS) entry which is preliminary data.</text>
</comment>
<feature type="compositionally biased region" description="Polar residues" evidence="1">
    <location>
        <begin position="96"/>
        <end position="105"/>
    </location>
</feature>
<feature type="compositionally biased region" description="Polar residues" evidence="1">
    <location>
        <begin position="145"/>
        <end position="161"/>
    </location>
</feature>
<feature type="compositionally biased region" description="Basic and acidic residues" evidence="1">
    <location>
        <begin position="106"/>
        <end position="120"/>
    </location>
</feature>
<proteinExistence type="predicted"/>
<evidence type="ECO:0000313" key="2">
    <source>
        <dbReference type="EMBL" id="KAK3283077.1"/>
    </source>
</evidence>
<dbReference type="EMBL" id="LGRX02003044">
    <property type="protein sequence ID" value="KAK3283077.1"/>
    <property type="molecule type" value="Genomic_DNA"/>
</dbReference>
<feature type="region of interest" description="Disordered" evidence="1">
    <location>
        <begin position="71"/>
        <end position="226"/>
    </location>
</feature>
<name>A0AAE0GRX9_9CHLO</name>
<dbReference type="AlphaFoldDB" id="A0AAE0GRX9"/>
<accession>A0AAE0GRX9</accession>
<organism evidence="2 3">
    <name type="scientific">Cymbomonas tetramitiformis</name>
    <dbReference type="NCBI Taxonomy" id="36881"/>
    <lineage>
        <taxon>Eukaryota</taxon>
        <taxon>Viridiplantae</taxon>
        <taxon>Chlorophyta</taxon>
        <taxon>Pyramimonadophyceae</taxon>
        <taxon>Pyramimonadales</taxon>
        <taxon>Pyramimonadaceae</taxon>
        <taxon>Cymbomonas</taxon>
    </lineage>
</organism>
<evidence type="ECO:0000313" key="3">
    <source>
        <dbReference type="Proteomes" id="UP001190700"/>
    </source>
</evidence>
<protein>
    <submittedName>
        <fullName evidence="2">Uncharacterized protein</fullName>
    </submittedName>
</protein>
<reference evidence="2 3" key="1">
    <citation type="journal article" date="2015" name="Genome Biol. Evol.">
        <title>Comparative Genomics of a Bacterivorous Green Alga Reveals Evolutionary Causalities and Consequences of Phago-Mixotrophic Mode of Nutrition.</title>
        <authorList>
            <person name="Burns J.A."/>
            <person name="Paasch A."/>
            <person name="Narechania A."/>
            <person name="Kim E."/>
        </authorList>
    </citation>
    <scope>NUCLEOTIDE SEQUENCE [LARGE SCALE GENOMIC DNA]</scope>
    <source>
        <strain evidence="2 3">PLY_AMNH</strain>
    </source>
</reference>
<sequence length="242" mass="27569">MQSLSSKTEEEIKALREVVERLETATVKGFEDTVKSVERAGDGVIDLTEKSKGFSELQLELQQKMVENLVKLNAGQQPKSPPSEEGFHIRKRANQRSETLGSDSDASMRDKERNDLEKTIADLVKSQAKEKEKVQPTHLPDWKSTVDTNCANHSSTSKNQGVQGGHPLPKPAQNIICRRASTVATKELTKRRADRRRPAVPRWQDPETKKTAQLQGRKNWGKYGEKEEHYLKLDRVRLRNYR</sequence>